<dbReference type="SUPFAM" id="SSF50978">
    <property type="entry name" value="WD40 repeat-like"/>
    <property type="match status" value="1"/>
</dbReference>
<evidence type="ECO:0000313" key="5">
    <source>
        <dbReference type="Proteomes" id="UP000591131"/>
    </source>
</evidence>
<dbReference type="InterPro" id="IPR036322">
    <property type="entry name" value="WD40_repeat_dom_sf"/>
</dbReference>
<proteinExistence type="predicted"/>
<feature type="region of interest" description="Disordered" evidence="3">
    <location>
        <begin position="127"/>
        <end position="152"/>
    </location>
</feature>
<dbReference type="Gene3D" id="2.130.10.10">
    <property type="entry name" value="YVTN repeat-like/Quinoprotein amine dehydrogenase"/>
    <property type="match status" value="1"/>
</dbReference>
<reference evidence="4 5" key="1">
    <citation type="submission" date="2020-04" db="EMBL/GenBank/DDBJ databases">
        <title>Perkinsus chesapeaki whole genome sequence.</title>
        <authorList>
            <person name="Bogema D.R."/>
        </authorList>
    </citation>
    <scope>NUCLEOTIDE SEQUENCE [LARGE SCALE GENOMIC DNA]</scope>
    <source>
        <strain evidence="4">ATCC PRA-425</strain>
    </source>
</reference>
<keyword evidence="5" id="KW-1185">Reference proteome</keyword>
<dbReference type="OrthoDB" id="6252103at2759"/>
<dbReference type="PANTHER" id="PTHR13720:SF24">
    <property type="entry name" value="WD REPEAT-CONTAINING PROTEIN 90"/>
    <property type="match status" value="1"/>
</dbReference>
<keyword evidence="1" id="KW-0853">WD repeat</keyword>
<dbReference type="Proteomes" id="UP000591131">
    <property type="component" value="Unassembled WGS sequence"/>
</dbReference>
<evidence type="ECO:0000256" key="1">
    <source>
        <dbReference type="ARBA" id="ARBA00022574"/>
    </source>
</evidence>
<dbReference type="AlphaFoldDB" id="A0A7J6M6B6"/>
<dbReference type="EMBL" id="JAAPAO010000219">
    <property type="protein sequence ID" value="KAF4667092.1"/>
    <property type="molecule type" value="Genomic_DNA"/>
</dbReference>
<protein>
    <submittedName>
        <fullName evidence="4">WD repeat domain 90</fullName>
    </submittedName>
</protein>
<evidence type="ECO:0000256" key="3">
    <source>
        <dbReference type="SAM" id="MobiDB-lite"/>
    </source>
</evidence>
<evidence type="ECO:0000256" key="2">
    <source>
        <dbReference type="ARBA" id="ARBA00022737"/>
    </source>
</evidence>
<comment type="caution">
    <text evidence="4">The sequence shown here is derived from an EMBL/GenBank/DDBJ whole genome shotgun (WGS) entry which is preliminary data.</text>
</comment>
<evidence type="ECO:0000313" key="4">
    <source>
        <dbReference type="EMBL" id="KAF4667092.1"/>
    </source>
</evidence>
<accession>A0A7J6M6B6</accession>
<keyword evidence="2" id="KW-0677">Repeat</keyword>
<dbReference type="InterPro" id="IPR050630">
    <property type="entry name" value="WD_repeat_EMAP"/>
</dbReference>
<dbReference type="InterPro" id="IPR015943">
    <property type="entry name" value="WD40/YVTN_repeat-like_dom_sf"/>
</dbReference>
<dbReference type="PANTHER" id="PTHR13720">
    <property type="entry name" value="WD-40 REPEAT PROTEIN"/>
    <property type="match status" value="1"/>
</dbReference>
<name>A0A7J6M6B6_PERCH</name>
<sequence>MTKVQAPRTIQCPIHPPHDKWCVLCVYISGVIALYSPGKGAKPTHLLPDVHFVKSVQIGASLLLRGIYTSDNHYLLDDLPREMQPTHKEVEIGWIEVPINSSSENPRDDNKIGSDTTDSIMTRLEANSPEGTPAAHKLSARQEQTDQENEASLNMDSNTIEPIPRQQGMKAISLIPPTSMQLKQVVCARPQLGGKNMSRKTTASQRRFAVWVRDQQSSQKPVVCASSAGHLSLSSINSTVSREPRLISGSGLVACLAGADSGNTVITAEAGTPPVIRLWRPTVSQTQPVCIIACPMLAGVEDICSDADSRRLCIVGKDAQRKQQQLFLWSIPNPPTHTPGRAIVCKPAELVAKQLCGAWPIQAMKFSPFRPWNVTSIVSCGFENIRFWRAKDQHLAGVSVQLNQLARDTVFTDLDFEASKSLRPAVGVEEEVGSKEADAVLYYRVFVSTACGRVVQIHYNTRQIENVFRLHEDGCPIWAISVTEGFVCTAGGDGFVRVWPLDFTNYYMQAKVRGAINSITPIEFGIFLA</sequence>
<gene>
    <name evidence="4" type="primary">WDR90_2</name>
    <name evidence="4" type="ORF">FOL47_003743</name>
</gene>
<organism evidence="4 5">
    <name type="scientific">Perkinsus chesapeaki</name>
    <name type="common">Clam parasite</name>
    <name type="synonym">Perkinsus andrewsi</name>
    <dbReference type="NCBI Taxonomy" id="330153"/>
    <lineage>
        <taxon>Eukaryota</taxon>
        <taxon>Sar</taxon>
        <taxon>Alveolata</taxon>
        <taxon>Perkinsozoa</taxon>
        <taxon>Perkinsea</taxon>
        <taxon>Perkinsida</taxon>
        <taxon>Perkinsidae</taxon>
        <taxon>Perkinsus</taxon>
    </lineage>
</organism>